<protein>
    <submittedName>
        <fullName evidence="1">Uncharacterized protein</fullName>
    </submittedName>
</protein>
<evidence type="ECO:0000313" key="2">
    <source>
        <dbReference type="Proteomes" id="UP000824998"/>
    </source>
</evidence>
<dbReference type="PANTHER" id="PTHR46411:SF3">
    <property type="entry name" value="AAA+ ATPASE DOMAIN-CONTAINING PROTEIN"/>
    <property type="match status" value="1"/>
</dbReference>
<dbReference type="AlphaFoldDB" id="A0A9P8C3D8"/>
<dbReference type="Proteomes" id="UP000824998">
    <property type="component" value="Unassembled WGS sequence"/>
</dbReference>
<evidence type="ECO:0000313" key="1">
    <source>
        <dbReference type="EMBL" id="KAG9232002.1"/>
    </source>
</evidence>
<keyword evidence="2" id="KW-1185">Reference proteome</keyword>
<dbReference type="EMBL" id="MU251570">
    <property type="protein sequence ID" value="KAG9232002.1"/>
    <property type="molecule type" value="Genomic_DNA"/>
</dbReference>
<dbReference type="OrthoDB" id="3558992at2759"/>
<comment type="caution">
    <text evidence="1">The sequence shown here is derived from an EMBL/GenBank/DDBJ whole genome shotgun (WGS) entry which is preliminary data.</text>
</comment>
<proteinExistence type="predicted"/>
<name>A0A9P8C3D8_9HELO</name>
<dbReference type="PANTHER" id="PTHR46411">
    <property type="entry name" value="FAMILY ATPASE, PUTATIVE-RELATED"/>
    <property type="match status" value="1"/>
</dbReference>
<reference evidence="1" key="1">
    <citation type="journal article" date="2021" name="IMA Fungus">
        <title>Genomic characterization of three marine fungi, including Emericellopsis atlantica sp. nov. with signatures of a generalist lifestyle and marine biomass degradation.</title>
        <authorList>
            <person name="Hagestad O.C."/>
            <person name="Hou L."/>
            <person name="Andersen J.H."/>
            <person name="Hansen E.H."/>
            <person name="Altermark B."/>
            <person name="Li C."/>
            <person name="Kuhnert E."/>
            <person name="Cox R.J."/>
            <person name="Crous P.W."/>
            <person name="Spatafora J.W."/>
            <person name="Lail K."/>
            <person name="Amirebrahimi M."/>
            <person name="Lipzen A."/>
            <person name="Pangilinan J."/>
            <person name="Andreopoulos W."/>
            <person name="Hayes R.D."/>
            <person name="Ng V."/>
            <person name="Grigoriev I.V."/>
            <person name="Jackson S.A."/>
            <person name="Sutton T.D.S."/>
            <person name="Dobson A.D.W."/>
            <person name="Rama T."/>
        </authorList>
    </citation>
    <scope>NUCLEOTIDE SEQUENCE</scope>
    <source>
        <strain evidence="1">TRa018bII</strain>
    </source>
</reference>
<sequence length="122" mass="14096">MTRHKCAPLMGRILQRFFLAHLQYYQILGPFFDGKILGKVPVETAILKFNASKPINMLETFPLHHHKETKAVIENLVGCGQRFCSLMGTRHRQYNGRAFQMKKGKPIRITIKGRIMVDPVKF</sequence>
<organism evidence="1 2">
    <name type="scientific">Amylocarpus encephaloides</name>
    <dbReference type="NCBI Taxonomy" id="45428"/>
    <lineage>
        <taxon>Eukaryota</taxon>
        <taxon>Fungi</taxon>
        <taxon>Dikarya</taxon>
        <taxon>Ascomycota</taxon>
        <taxon>Pezizomycotina</taxon>
        <taxon>Leotiomycetes</taxon>
        <taxon>Helotiales</taxon>
        <taxon>Helotiales incertae sedis</taxon>
        <taxon>Amylocarpus</taxon>
    </lineage>
</organism>
<gene>
    <name evidence="1" type="ORF">BJ875DRAFT_468022</name>
</gene>
<accession>A0A9P8C3D8</accession>